<gene>
    <name evidence="10" type="ORF">MNBD_GAMMA24-1920</name>
</gene>
<comment type="catalytic activity">
    <reaction evidence="8">
        <text>adenosine + phosphate = alpha-D-ribose 1-phosphate + adenine</text>
        <dbReference type="Rhea" id="RHEA:27642"/>
        <dbReference type="ChEBI" id="CHEBI:16335"/>
        <dbReference type="ChEBI" id="CHEBI:16708"/>
        <dbReference type="ChEBI" id="CHEBI:43474"/>
        <dbReference type="ChEBI" id="CHEBI:57720"/>
        <dbReference type="EC" id="2.4.2.1"/>
    </reaction>
    <physiologicalReaction direction="left-to-right" evidence="8">
        <dbReference type="Rhea" id="RHEA:27643"/>
    </physiologicalReaction>
</comment>
<proteinExistence type="inferred from homology"/>
<dbReference type="InterPro" id="IPR003730">
    <property type="entry name" value="Cu_polyphenol_OxRdtase"/>
</dbReference>
<evidence type="ECO:0000256" key="4">
    <source>
        <dbReference type="ARBA" id="ARBA00022723"/>
    </source>
</evidence>
<dbReference type="GO" id="GO:0016787">
    <property type="term" value="F:hydrolase activity"/>
    <property type="evidence" value="ECO:0007669"/>
    <property type="project" value="UniProtKB-KW"/>
</dbReference>
<reference evidence="10" key="1">
    <citation type="submission" date="2018-06" db="EMBL/GenBank/DDBJ databases">
        <authorList>
            <person name="Zhirakovskaya E."/>
        </authorList>
    </citation>
    <scope>NUCLEOTIDE SEQUENCE</scope>
</reference>
<dbReference type="InterPro" id="IPR038371">
    <property type="entry name" value="Cu_polyphenol_OxRdtase_sf"/>
</dbReference>
<dbReference type="GO" id="GO:0017061">
    <property type="term" value="F:S-methyl-5-thioadenosine phosphorylase activity"/>
    <property type="evidence" value="ECO:0007669"/>
    <property type="project" value="UniProtKB-EC"/>
</dbReference>
<evidence type="ECO:0000256" key="9">
    <source>
        <dbReference type="ARBA" id="ARBA00049893"/>
    </source>
</evidence>
<dbReference type="Pfam" id="PF02578">
    <property type="entry name" value="Cu-oxidase_4"/>
    <property type="match status" value="1"/>
</dbReference>
<keyword evidence="3" id="KW-0808">Transferase</keyword>
<dbReference type="SUPFAM" id="SSF64438">
    <property type="entry name" value="CNF1/YfiH-like putative cysteine hydrolases"/>
    <property type="match status" value="1"/>
</dbReference>
<evidence type="ECO:0000256" key="5">
    <source>
        <dbReference type="ARBA" id="ARBA00022801"/>
    </source>
</evidence>
<dbReference type="InterPro" id="IPR011324">
    <property type="entry name" value="Cytotoxic_necrot_fac-like_cat"/>
</dbReference>
<name>A0A3B1BLQ7_9ZZZZ</name>
<dbReference type="Gene3D" id="3.60.140.10">
    <property type="entry name" value="CNF1/YfiH-like putative cysteine hydrolases"/>
    <property type="match status" value="1"/>
</dbReference>
<comment type="catalytic activity">
    <reaction evidence="1">
        <text>inosine + phosphate = alpha-D-ribose 1-phosphate + hypoxanthine</text>
        <dbReference type="Rhea" id="RHEA:27646"/>
        <dbReference type="ChEBI" id="CHEBI:17368"/>
        <dbReference type="ChEBI" id="CHEBI:17596"/>
        <dbReference type="ChEBI" id="CHEBI:43474"/>
        <dbReference type="ChEBI" id="CHEBI:57720"/>
        <dbReference type="EC" id="2.4.2.1"/>
    </reaction>
    <physiologicalReaction direction="left-to-right" evidence="1">
        <dbReference type="Rhea" id="RHEA:27647"/>
    </physiologicalReaction>
</comment>
<keyword evidence="6" id="KW-0862">Zinc</keyword>
<evidence type="ECO:0000256" key="8">
    <source>
        <dbReference type="ARBA" id="ARBA00048968"/>
    </source>
</evidence>
<dbReference type="PANTHER" id="PTHR30616">
    <property type="entry name" value="UNCHARACTERIZED PROTEIN YFIH"/>
    <property type="match status" value="1"/>
</dbReference>
<dbReference type="AlphaFoldDB" id="A0A3B1BLQ7"/>
<sequence length="104" mass="11269">MSPFTFKPEQWLIPDWPAPDNIRAGTSLRNGGVSLAPYGSLNLGDHVGDNPAATAENRRRLNLPTEPIWLQQTHSTRIIDAADAPTQVEADGSYTTQANVICAV</sequence>
<evidence type="ECO:0000313" key="10">
    <source>
        <dbReference type="EMBL" id="VAX13113.1"/>
    </source>
</evidence>
<organism evidence="10">
    <name type="scientific">hydrothermal vent metagenome</name>
    <dbReference type="NCBI Taxonomy" id="652676"/>
    <lineage>
        <taxon>unclassified sequences</taxon>
        <taxon>metagenomes</taxon>
        <taxon>ecological metagenomes</taxon>
    </lineage>
</organism>
<comment type="catalytic activity">
    <reaction evidence="7">
        <text>adenosine + H2O + H(+) = inosine + NH4(+)</text>
        <dbReference type="Rhea" id="RHEA:24408"/>
        <dbReference type="ChEBI" id="CHEBI:15377"/>
        <dbReference type="ChEBI" id="CHEBI:15378"/>
        <dbReference type="ChEBI" id="CHEBI:16335"/>
        <dbReference type="ChEBI" id="CHEBI:17596"/>
        <dbReference type="ChEBI" id="CHEBI:28938"/>
        <dbReference type="EC" id="3.5.4.4"/>
    </reaction>
    <physiologicalReaction direction="left-to-right" evidence="7">
        <dbReference type="Rhea" id="RHEA:24409"/>
    </physiologicalReaction>
</comment>
<evidence type="ECO:0000256" key="3">
    <source>
        <dbReference type="ARBA" id="ARBA00022679"/>
    </source>
</evidence>
<comment type="similarity">
    <text evidence="2">Belongs to the purine nucleoside phosphorylase YfiH/LACC1 family.</text>
</comment>
<comment type="catalytic activity">
    <reaction evidence="9">
        <text>S-methyl-5'-thioadenosine + phosphate = 5-(methylsulfanyl)-alpha-D-ribose 1-phosphate + adenine</text>
        <dbReference type="Rhea" id="RHEA:11852"/>
        <dbReference type="ChEBI" id="CHEBI:16708"/>
        <dbReference type="ChEBI" id="CHEBI:17509"/>
        <dbReference type="ChEBI" id="CHEBI:43474"/>
        <dbReference type="ChEBI" id="CHEBI:58533"/>
        <dbReference type="EC" id="2.4.2.28"/>
    </reaction>
    <physiologicalReaction direction="left-to-right" evidence="9">
        <dbReference type="Rhea" id="RHEA:11853"/>
    </physiologicalReaction>
</comment>
<protein>
    <submittedName>
        <fullName evidence="10">FIG00003370: Multicopper polyphenol oxidase</fullName>
    </submittedName>
</protein>
<accession>A0A3B1BLQ7</accession>
<evidence type="ECO:0000256" key="6">
    <source>
        <dbReference type="ARBA" id="ARBA00022833"/>
    </source>
</evidence>
<keyword evidence="4" id="KW-0479">Metal-binding</keyword>
<keyword evidence="5" id="KW-0378">Hydrolase</keyword>
<evidence type="ECO:0000256" key="7">
    <source>
        <dbReference type="ARBA" id="ARBA00047989"/>
    </source>
</evidence>
<evidence type="ECO:0000256" key="2">
    <source>
        <dbReference type="ARBA" id="ARBA00007353"/>
    </source>
</evidence>
<dbReference type="GO" id="GO:0005507">
    <property type="term" value="F:copper ion binding"/>
    <property type="evidence" value="ECO:0007669"/>
    <property type="project" value="TreeGrafter"/>
</dbReference>
<feature type="non-terminal residue" evidence="10">
    <location>
        <position position="104"/>
    </location>
</feature>
<dbReference type="EMBL" id="UOFZ01000097">
    <property type="protein sequence ID" value="VAX13113.1"/>
    <property type="molecule type" value="Genomic_DNA"/>
</dbReference>
<evidence type="ECO:0000256" key="1">
    <source>
        <dbReference type="ARBA" id="ARBA00000553"/>
    </source>
</evidence>
<dbReference type="PANTHER" id="PTHR30616:SF2">
    <property type="entry name" value="PURINE NUCLEOSIDE PHOSPHORYLASE LACC1"/>
    <property type="match status" value="1"/>
</dbReference>